<keyword evidence="8" id="KW-1185">Reference proteome</keyword>
<sequence>MFNYGTYTDEQLTALLKEGDHAAYTEIYRRYWKKLLLIAWNHSKDQLAAKDIVHDVFISLWERYTDVEINNLSAFLATSVKFTVYKYYQKEQRRNDLALQNYEYETIVNDEDKLDAIFLQEYVNGIVEKMPEKCRLVFGYSRNLGMKNSEIATKIQITEKGVEANLTRALRIIRGELKNHGWILIIAIHIHRLFK</sequence>
<evidence type="ECO:0000256" key="3">
    <source>
        <dbReference type="ARBA" id="ARBA00023082"/>
    </source>
</evidence>
<dbReference type="GO" id="GO:0006352">
    <property type="term" value="P:DNA-templated transcription initiation"/>
    <property type="evidence" value="ECO:0007669"/>
    <property type="project" value="InterPro"/>
</dbReference>
<dbReference type="Pfam" id="PF08281">
    <property type="entry name" value="Sigma70_r4_2"/>
    <property type="match status" value="1"/>
</dbReference>
<dbReference type="AlphaFoldDB" id="A0A5B8W9I7"/>
<dbReference type="PANTHER" id="PTHR43133">
    <property type="entry name" value="RNA POLYMERASE ECF-TYPE SIGMA FACTO"/>
    <property type="match status" value="1"/>
</dbReference>
<evidence type="ECO:0000313" key="7">
    <source>
        <dbReference type="EMBL" id="QEC79646.1"/>
    </source>
</evidence>
<dbReference type="InterPro" id="IPR013249">
    <property type="entry name" value="RNA_pol_sigma70_r4_t2"/>
</dbReference>
<gene>
    <name evidence="7" type="ORF">FSB76_28190</name>
</gene>
<evidence type="ECO:0000256" key="2">
    <source>
        <dbReference type="ARBA" id="ARBA00023015"/>
    </source>
</evidence>
<dbReference type="InterPro" id="IPR036388">
    <property type="entry name" value="WH-like_DNA-bd_sf"/>
</dbReference>
<dbReference type="InterPro" id="IPR014284">
    <property type="entry name" value="RNA_pol_sigma-70_dom"/>
</dbReference>
<dbReference type="InterPro" id="IPR007627">
    <property type="entry name" value="RNA_pol_sigma70_r2"/>
</dbReference>
<keyword evidence="2" id="KW-0805">Transcription regulation</keyword>
<comment type="similarity">
    <text evidence="1">Belongs to the sigma-70 factor family. ECF subfamily.</text>
</comment>
<keyword evidence="4" id="KW-0804">Transcription</keyword>
<dbReference type="RefSeq" id="WP_147059442.1">
    <property type="nucleotide sequence ID" value="NZ_CP042437.1"/>
</dbReference>
<evidence type="ECO:0000259" key="5">
    <source>
        <dbReference type="Pfam" id="PF04542"/>
    </source>
</evidence>
<dbReference type="PANTHER" id="PTHR43133:SF46">
    <property type="entry name" value="RNA POLYMERASE SIGMA-70 FACTOR ECF SUBFAMILY"/>
    <property type="match status" value="1"/>
</dbReference>
<dbReference type="Gene3D" id="1.10.10.10">
    <property type="entry name" value="Winged helix-like DNA-binding domain superfamily/Winged helix DNA-binding domain"/>
    <property type="match status" value="1"/>
</dbReference>
<dbReference type="InterPro" id="IPR013325">
    <property type="entry name" value="RNA_pol_sigma_r2"/>
</dbReference>
<dbReference type="InterPro" id="IPR013324">
    <property type="entry name" value="RNA_pol_sigma_r3/r4-like"/>
</dbReference>
<dbReference type="Proteomes" id="UP000321362">
    <property type="component" value="Chromosome"/>
</dbReference>
<evidence type="ECO:0000313" key="8">
    <source>
        <dbReference type="Proteomes" id="UP000321362"/>
    </source>
</evidence>
<dbReference type="GO" id="GO:0016987">
    <property type="term" value="F:sigma factor activity"/>
    <property type="evidence" value="ECO:0007669"/>
    <property type="project" value="UniProtKB-KW"/>
</dbReference>
<dbReference type="NCBIfam" id="TIGR02937">
    <property type="entry name" value="sigma70-ECF"/>
    <property type="match status" value="1"/>
</dbReference>
<evidence type="ECO:0000259" key="6">
    <source>
        <dbReference type="Pfam" id="PF08281"/>
    </source>
</evidence>
<proteinExistence type="inferred from homology"/>
<dbReference type="SUPFAM" id="SSF88946">
    <property type="entry name" value="Sigma2 domain of RNA polymerase sigma factors"/>
    <property type="match status" value="1"/>
</dbReference>
<dbReference type="KEGG" id="mgk:FSB76_28190"/>
<dbReference type="GO" id="GO:0003677">
    <property type="term" value="F:DNA binding"/>
    <property type="evidence" value="ECO:0007669"/>
    <property type="project" value="InterPro"/>
</dbReference>
<dbReference type="Gene3D" id="1.10.1740.10">
    <property type="match status" value="1"/>
</dbReference>
<dbReference type="InterPro" id="IPR039425">
    <property type="entry name" value="RNA_pol_sigma-70-like"/>
</dbReference>
<feature type="domain" description="RNA polymerase sigma-70 region 2" evidence="5">
    <location>
        <begin position="27"/>
        <end position="94"/>
    </location>
</feature>
<accession>A0A5B8W9I7</accession>
<evidence type="ECO:0000256" key="1">
    <source>
        <dbReference type="ARBA" id="ARBA00010641"/>
    </source>
</evidence>
<protein>
    <submittedName>
        <fullName evidence="7">Sigma-70 family RNA polymerase sigma factor</fullName>
    </submittedName>
</protein>
<dbReference type="OrthoDB" id="1097528at2"/>
<name>A0A5B8W9I7_9SPHI</name>
<keyword evidence="3" id="KW-0731">Sigma factor</keyword>
<dbReference type="SUPFAM" id="SSF88659">
    <property type="entry name" value="Sigma3 and sigma4 domains of RNA polymerase sigma factors"/>
    <property type="match status" value="1"/>
</dbReference>
<organism evidence="7 8">
    <name type="scientific">Mucilaginibacter ginsenosidivorax</name>
    <dbReference type="NCBI Taxonomy" id="862126"/>
    <lineage>
        <taxon>Bacteria</taxon>
        <taxon>Pseudomonadati</taxon>
        <taxon>Bacteroidota</taxon>
        <taxon>Sphingobacteriia</taxon>
        <taxon>Sphingobacteriales</taxon>
        <taxon>Sphingobacteriaceae</taxon>
        <taxon>Mucilaginibacter</taxon>
    </lineage>
</organism>
<dbReference type="Pfam" id="PF04542">
    <property type="entry name" value="Sigma70_r2"/>
    <property type="match status" value="1"/>
</dbReference>
<dbReference type="EMBL" id="CP042437">
    <property type="protein sequence ID" value="QEC79646.1"/>
    <property type="molecule type" value="Genomic_DNA"/>
</dbReference>
<feature type="domain" description="RNA polymerase sigma factor 70 region 4 type 2" evidence="6">
    <location>
        <begin position="126"/>
        <end position="171"/>
    </location>
</feature>
<evidence type="ECO:0000256" key="4">
    <source>
        <dbReference type="ARBA" id="ARBA00023163"/>
    </source>
</evidence>
<reference evidence="7 8" key="1">
    <citation type="journal article" date="2013" name="J. Microbiol.">
        <title>Mucilaginibacter ginsenosidivorax sp. nov., with ginsenoside converting activity isolated from sediment.</title>
        <authorList>
            <person name="Kim J.K."/>
            <person name="Choi T.E."/>
            <person name="Liu Q.M."/>
            <person name="Park H.Y."/>
            <person name="Yi T.H."/>
            <person name="Yoon M.H."/>
            <person name="Kim S.C."/>
            <person name="Im W.T."/>
        </authorList>
    </citation>
    <scope>NUCLEOTIDE SEQUENCE [LARGE SCALE GENOMIC DNA]</scope>
    <source>
        <strain evidence="7 8">KHI28</strain>
    </source>
</reference>